<proteinExistence type="predicted"/>
<reference evidence="2 3" key="1">
    <citation type="journal article" date="2015" name="Genome Announc.">
        <title>Expanding the biotechnology potential of lactobacilli through comparative genomics of 213 strains and associated genera.</title>
        <authorList>
            <person name="Sun Z."/>
            <person name="Harris H.M."/>
            <person name="McCann A."/>
            <person name="Guo C."/>
            <person name="Argimon S."/>
            <person name="Zhang W."/>
            <person name="Yang X."/>
            <person name="Jeffery I.B."/>
            <person name="Cooney J.C."/>
            <person name="Kagawa T.F."/>
            <person name="Liu W."/>
            <person name="Song Y."/>
            <person name="Salvetti E."/>
            <person name="Wrobel A."/>
            <person name="Rasinkangas P."/>
            <person name="Parkhill J."/>
            <person name="Rea M.C."/>
            <person name="O'Sullivan O."/>
            <person name="Ritari J."/>
            <person name="Douillard F.P."/>
            <person name="Paul Ross R."/>
            <person name="Yang R."/>
            <person name="Briner A.E."/>
            <person name="Felis G.E."/>
            <person name="de Vos W.M."/>
            <person name="Barrangou R."/>
            <person name="Klaenhammer T.R."/>
            <person name="Caufield P.W."/>
            <person name="Cui Y."/>
            <person name="Zhang H."/>
            <person name="O'Toole P.W."/>
        </authorList>
    </citation>
    <scope>NUCLEOTIDE SEQUENCE [LARGE SCALE GENOMIC DNA]</scope>
    <source>
        <strain evidence="2 3">DSM 20405</strain>
    </source>
</reference>
<comment type="caution">
    <text evidence="2">The sequence shown here is derived from an EMBL/GenBank/DDBJ whole genome shotgun (WGS) entry which is preliminary data.</text>
</comment>
<dbReference type="InterPro" id="IPR029044">
    <property type="entry name" value="Nucleotide-diphossugar_trans"/>
</dbReference>
<dbReference type="AlphaFoldDB" id="A0A0R2HCD0"/>
<dbReference type="InterPro" id="IPR001173">
    <property type="entry name" value="Glyco_trans_2-like"/>
</dbReference>
<dbReference type="CDD" id="cd04179">
    <property type="entry name" value="DPM_DPG-synthase_like"/>
    <property type="match status" value="1"/>
</dbReference>
<accession>A0A0R2HCD0</accession>
<dbReference type="PANTHER" id="PTHR48090">
    <property type="entry name" value="UNDECAPRENYL-PHOSPHATE 4-DEOXY-4-FORMAMIDO-L-ARABINOSE TRANSFERASE-RELATED"/>
    <property type="match status" value="1"/>
</dbReference>
<protein>
    <submittedName>
        <fullName evidence="2">Glycosyltransferase</fullName>
    </submittedName>
</protein>
<dbReference type="SUPFAM" id="SSF53448">
    <property type="entry name" value="Nucleotide-diphospho-sugar transferases"/>
    <property type="match status" value="1"/>
</dbReference>
<dbReference type="Pfam" id="PF00535">
    <property type="entry name" value="Glycos_transf_2"/>
    <property type="match status" value="1"/>
</dbReference>
<dbReference type="InterPro" id="IPR050256">
    <property type="entry name" value="Glycosyltransferase_2"/>
</dbReference>
<evidence type="ECO:0000313" key="3">
    <source>
        <dbReference type="Proteomes" id="UP000051841"/>
    </source>
</evidence>
<dbReference type="PATRIC" id="fig|1410657.5.peg.350"/>
<dbReference type="Proteomes" id="UP000051841">
    <property type="component" value="Unassembled WGS sequence"/>
</dbReference>
<evidence type="ECO:0000259" key="1">
    <source>
        <dbReference type="Pfam" id="PF00535"/>
    </source>
</evidence>
<sequence>MVKRDGRKSMSILIIIPAYNEEETILNAVNKIKKYNEEHNVNYDYVVINDGSTDKTETILRENNLNHVELVHNLGIGGAVQAGYIYAYQNNYDVAVQYDGDGQHDIAYVSKIVEPIINEGYNMVIGSRFVDGHKSKFQTTGARRMGIKLISNVIKFKTKKRIKDTTSGFRAVDKKVIKMFVRDYPVEYPEPISTVNVLLSGLNVTEVPVEMNERQGGTSSIQSLKSAYYMINVILSILSLKGSK</sequence>
<evidence type="ECO:0000313" key="2">
    <source>
        <dbReference type="EMBL" id="KRN50200.1"/>
    </source>
</evidence>
<dbReference type="Gene3D" id="3.90.550.10">
    <property type="entry name" value="Spore Coat Polysaccharide Biosynthesis Protein SpsA, Chain A"/>
    <property type="match status" value="1"/>
</dbReference>
<keyword evidence="3" id="KW-1185">Reference proteome</keyword>
<dbReference type="GO" id="GO:0016740">
    <property type="term" value="F:transferase activity"/>
    <property type="evidence" value="ECO:0007669"/>
    <property type="project" value="UniProtKB-KW"/>
</dbReference>
<organism evidence="2 3">
    <name type="scientific">Kandleria vitulina DSM 20405</name>
    <dbReference type="NCBI Taxonomy" id="1410657"/>
    <lineage>
        <taxon>Bacteria</taxon>
        <taxon>Bacillati</taxon>
        <taxon>Bacillota</taxon>
        <taxon>Erysipelotrichia</taxon>
        <taxon>Erysipelotrichales</taxon>
        <taxon>Coprobacillaceae</taxon>
        <taxon>Kandleria</taxon>
    </lineage>
</organism>
<feature type="domain" description="Glycosyltransferase 2-like" evidence="1">
    <location>
        <begin position="14"/>
        <end position="177"/>
    </location>
</feature>
<dbReference type="EMBL" id="JQBL01000012">
    <property type="protein sequence ID" value="KRN50200.1"/>
    <property type="molecule type" value="Genomic_DNA"/>
</dbReference>
<gene>
    <name evidence="2" type="ORF">IV49_GL000329</name>
</gene>
<keyword evidence="2" id="KW-0808">Transferase</keyword>
<name>A0A0R2HCD0_9FIRM</name>